<accession>A0A081BZQ7</accession>
<keyword evidence="3" id="KW-1185">Reference proteome</keyword>
<organism evidence="2">
    <name type="scientific">Vecturithrix granuli</name>
    <dbReference type="NCBI Taxonomy" id="1499967"/>
    <lineage>
        <taxon>Bacteria</taxon>
        <taxon>Candidatus Moduliflexota</taxon>
        <taxon>Candidatus Vecturitrichia</taxon>
        <taxon>Candidatus Vecturitrichales</taxon>
        <taxon>Candidatus Vecturitrichaceae</taxon>
        <taxon>Candidatus Vecturithrix</taxon>
    </lineage>
</organism>
<reference evidence="2" key="1">
    <citation type="journal article" date="2015" name="PeerJ">
        <title>First genomic representation of candidate bacterial phylum KSB3 points to enhanced environmental sensing as a trigger of wastewater bulking.</title>
        <authorList>
            <person name="Sekiguchi Y."/>
            <person name="Ohashi A."/>
            <person name="Parks D.H."/>
            <person name="Yamauchi T."/>
            <person name="Tyson G.W."/>
            <person name="Hugenholtz P."/>
        </authorList>
    </citation>
    <scope>NUCLEOTIDE SEQUENCE [LARGE SCALE GENOMIC DNA]</scope>
</reference>
<evidence type="ECO:0000313" key="3">
    <source>
        <dbReference type="Proteomes" id="UP000030661"/>
    </source>
</evidence>
<dbReference type="Proteomes" id="UP000030661">
    <property type="component" value="Unassembled WGS sequence"/>
</dbReference>
<name>A0A081BZQ7_VECG1</name>
<evidence type="ECO:0000256" key="1">
    <source>
        <dbReference type="SAM" id="Phobius"/>
    </source>
</evidence>
<sequence length="64" mass="7523">MFFTHFAALFGETEHPPLSASEFSDGFVEIPYFFLLKQIVLDVIIKYFLYNLYMSIFAFVKKIS</sequence>
<dbReference type="AlphaFoldDB" id="A0A081BZQ7"/>
<keyword evidence="1" id="KW-0812">Transmembrane</keyword>
<keyword evidence="1" id="KW-1133">Transmembrane helix</keyword>
<dbReference type="EMBL" id="DF820466">
    <property type="protein sequence ID" value="GAK57812.1"/>
    <property type="molecule type" value="Genomic_DNA"/>
</dbReference>
<keyword evidence="1" id="KW-0472">Membrane</keyword>
<feature type="transmembrane region" description="Helical" evidence="1">
    <location>
        <begin position="39"/>
        <end position="60"/>
    </location>
</feature>
<dbReference type="HOGENOM" id="CLU_2858600_0_0_0"/>
<gene>
    <name evidence="2" type="ORF">U27_04779</name>
</gene>
<protein>
    <submittedName>
        <fullName evidence="2">Uncharacterized protein</fullName>
    </submittedName>
</protein>
<proteinExistence type="predicted"/>
<evidence type="ECO:0000313" key="2">
    <source>
        <dbReference type="EMBL" id="GAK57812.1"/>
    </source>
</evidence>
<dbReference type="STRING" id="1499967.U27_04779"/>